<feature type="compositionally biased region" description="Basic and acidic residues" evidence="1">
    <location>
        <begin position="183"/>
        <end position="194"/>
    </location>
</feature>
<feature type="compositionally biased region" description="Polar residues" evidence="1">
    <location>
        <begin position="470"/>
        <end position="482"/>
    </location>
</feature>
<sequence>MECPAAWLMSIRLGVAKRLHHLIDPKSRLKLLIWKQRLEISGQNWRASETALQSRTFPTPVLHSLSSIERDLSTKFELPNTKYWHVSRHFTQLQGFYGKAFSDISKAASVEAGPRSDLNSVQLTLESSIDPIAEEYKSFILSLEAQLDTIGATPTKRTAKTEAVPTGKNVISLAGSQLYPSANRKELSDRKAERISQTASSEAAIKDVRMSNGFRLHDGESQAPGGKGEKERPRDLAKVSEQSEPGRGKTLADANETQLKSLSENQGDGRLLTSFQELQEQQFDLKKLGNPDEPLHRDPSPTPLWMMLNDGKYAPPAKAQIQSRSKSNQHSTETFYNGSRIPNQFESSDEDSPLQCSAAGWNRLSAMPQSQQSTKLMGVLAGYQLQPTPAPVAAAQVAPGRLQPPISILAQSDPRPAIPPSSSRPAVPPLNPSRLAGPPASPSRSAGPPASLSRSAGPPASPSCLAGPLTSPSRSAVSPTSPQSTYYPLAAFLGHAKSQVPVVLNNPSVPPAAQNASKPLPSSSLLSAFFGSQSIAEEKSQLSDEQPAAPPITRPSPKPSTLWH</sequence>
<evidence type="ECO:0000313" key="2">
    <source>
        <dbReference type="EMBL" id="OAV89677.1"/>
    </source>
</evidence>
<feature type="compositionally biased region" description="Polar residues" evidence="1">
    <location>
        <begin position="320"/>
        <end position="346"/>
    </location>
</feature>
<feature type="compositionally biased region" description="Basic and acidic residues" evidence="1">
    <location>
        <begin position="227"/>
        <end position="238"/>
    </location>
</feature>
<dbReference type="Proteomes" id="UP000005240">
    <property type="component" value="Unassembled WGS sequence"/>
</dbReference>
<evidence type="ECO:0000313" key="4">
    <source>
        <dbReference type="Proteomes" id="UP000005240"/>
    </source>
</evidence>
<reference evidence="3" key="4">
    <citation type="submission" date="2025-05" db="UniProtKB">
        <authorList>
            <consortium name="EnsemblFungi"/>
        </authorList>
    </citation>
    <scope>IDENTIFICATION</scope>
    <source>
        <strain evidence="3">isolate 1-1 / race 1 (BBBD)</strain>
    </source>
</reference>
<feature type="region of interest" description="Disordered" evidence="1">
    <location>
        <begin position="502"/>
        <end position="523"/>
    </location>
</feature>
<feature type="region of interest" description="Disordered" evidence="1">
    <location>
        <begin position="316"/>
        <end position="356"/>
    </location>
</feature>
<feature type="compositionally biased region" description="Low complexity" evidence="1">
    <location>
        <begin position="432"/>
        <end position="458"/>
    </location>
</feature>
<reference evidence="2" key="2">
    <citation type="submission" date="2016-05" db="EMBL/GenBank/DDBJ databases">
        <title>Comparative analysis highlights variable genome content of wheat rusts and divergence of the mating loci.</title>
        <authorList>
            <person name="Cuomo C.A."/>
            <person name="Bakkeren G."/>
            <person name="Szabo L."/>
            <person name="Khalil H."/>
            <person name="Joly D."/>
            <person name="Goldberg J."/>
            <person name="Young S."/>
            <person name="Zeng Q."/>
            <person name="Fellers J."/>
        </authorList>
    </citation>
    <scope>NUCLEOTIDE SEQUENCE [LARGE SCALE GENOMIC DNA]</scope>
    <source>
        <strain evidence="2">1-1 BBBD Race 1</strain>
    </source>
</reference>
<evidence type="ECO:0000256" key="1">
    <source>
        <dbReference type="SAM" id="MobiDB-lite"/>
    </source>
</evidence>
<feature type="compositionally biased region" description="Pro residues" evidence="1">
    <location>
        <begin position="548"/>
        <end position="558"/>
    </location>
</feature>
<dbReference type="EnsemblFungi" id="PTTG_28604-t43_1">
    <property type="protein sequence ID" value="PTTG_28604-t43_1-p1"/>
    <property type="gene ID" value="PTTG_28604"/>
</dbReference>
<dbReference type="EMBL" id="ADAS02000121">
    <property type="protein sequence ID" value="OAV89677.1"/>
    <property type="molecule type" value="Genomic_DNA"/>
</dbReference>
<reference evidence="2" key="1">
    <citation type="submission" date="2009-11" db="EMBL/GenBank/DDBJ databases">
        <authorList>
            <consortium name="The Broad Institute Genome Sequencing Platform"/>
            <person name="Ward D."/>
            <person name="Feldgarden M."/>
            <person name="Earl A."/>
            <person name="Young S.K."/>
            <person name="Zeng Q."/>
            <person name="Koehrsen M."/>
            <person name="Alvarado L."/>
            <person name="Berlin A."/>
            <person name="Bochicchio J."/>
            <person name="Borenstein D."/>
            <person name="Chapman S.B."/>
            <person name="Chen Z."/>
            <person name="Engels R."/>
            <person name="Freedman E."/>
            <person name="Gellesch M."/>
            <person name="Goldberg J."/>
            <person name="Griggs A."/>
            <person name="Gujja S."/>
            <person name="Heilman E."/>
            <person name="Heiman D."/>
            <person name="Hepburn T."/>
            <person name="Howarth C."/>
            <person name="Jen D."/>
            <person name="Larson L."/>
            <person name="Lewis B."/>
            <person name="Mehta T."/>
            <person name="Park D."/>
            <person name="Pearson M."/>
            <person name="Roberts A."/>
            <person name="Saif S."/>
            <person name="Shea T."/>
            <person name="Shenoy N."/>
            <person name="Sisk P."/>
            <person name="Stolte C."/>
            <person name="Sykes S."/>
            <person name="Thomson T."/>
            <person name="Walk T."/>
            <person name="White J."/>
            <person name="Yandava C."/>
            <person name="Izard J."/>
            <person name="Baranova O.V."/>
            <person name="Blanton J.M."/>
            <person name="Tanner A.C."/>
            <person name="Dewhirst F.E."/>
            <person name="Haas B."/>
            <person name="Nusbaum C."/>
            <person name="Birren B."/>
        </authorList>
    </citation>
    <scope>NUCLEOTIDE SEQUENCE [LARGE SCALE GENOMIC DNA]</scope>
    <source>
        <strain evidence="2">1-1 BBBD Race 1</strain>
    </source>
</reference>
<protein>
    <submittedName>
        <fullName evidence="2 3">Uncharacterized protein</fullName>
    </submittedName>
</protein>
<proteinExistence type="predicted"/>
<feature type="compositionally biased region" description="Low complexity" evidence="1">
    <location>
        <begin position="412"/>
        <end position="425"/>
    </location>
</feature>
<organism evidence="2">
    <name type="scientific">Puccinia triticina (isolate 1-1 / race 1 (BBBD))</name>
    <name type="common">Brown leaf rust fungus</name>
    <dbReference type="NCBI Taxonomy" id="630390"/>
    <lineage>
        <taxon>Eukaryota</taxon>
        <taxon>Fungi</taxon>
        <taxon>Dikarya</taxon>
        <taxon>Basidiomycota</taxon>
        <taxon>Pucciniomycotina</taxon>
        <taxon>Pucciniomycetes</taxon>
        <taxon>Pucciniales</taxon>
        <taxon>Pucciniaceae</taxon>
        <taxon>Puccinia</taxon>
    </lineage>
</organism>
<accession>A0A180GAF6</accession>
<dbReference type="VEuPathDB" id="FungiDB:PTTG_28604"/>
<name>A0A180GAF6_PUCT1</name>
<feature type="region of interest" description="Disordered" evidence="1">
    <location>
        <begin position="535"/>
        <end position="564"/>
    </location>
</feature>
<gene>
    <name evidence="2" type="ORF">PTTG_28604</name>
</gene>
<evidence type="ECO:0000313" key="3">
    <source>
        <dbReference type="EnsemblFungi" id="PTTG_28604-t43_1-p1"/>
    </source>
</evidence>
<feature type="region of interest" description="Disordered" evidence="1">
    <location>
        <begin position="406"/>
        <end position="482"/>
    </location>
</feature>
<dbReference type="AlphaFoldDB" id="A0A180GAF6"/>
<feature type="region of interest" description="Disordered" evidence="1">
    <location>
        <begin position="182"/>
        <end position="255"/>
    </location>
</feature>
<reference evidence="3 4" key="3">
    <citation type="journal article" date="2017" name="G3 (Bethesda)">
        <title>Comparative analysis highlights variable genome content of wheat rusts and divergence of the mating loci.</title>
        <authorList>
            <person name="Cuomo C.A."/>
            <person name="Bakkeren G."/>
            <person name="Khalil H.B."/>
            <person name="Panwar V."/>
            <person name="Joly D."/>
            <person name="Linning R."/>
            <person name="Sakthikumar S."/>
            <person name="Song X."/>
            <person name="Adiconis X."/>
            <person name="Fan L."/>
            <person name="Goldberg J.M."/>
            <person name="Levin J.Z."/>
            <person name="Young S."/>
            <person name="Zeng Q."/>
            <person name="Anikster Y."/>
            <person name="Bruce M."/>
            <person name="Wang M."/>
            <person name="Yin C."/>
            <person name="McCallum B."/>
            <person name="Szabo L.J."/>
            <person name="Hulbert S."/>
            <person name="Chen X."/>
            <person name="Fellers J.P."/>
        </authorList>
    </citation>
    <scope>NUCLEOTIDE SEQUENCE</scope>
    <source>
        <strain evidence="3">isolate 1-1 / race 1 (BBBD)</strain>
        <strain evidence="4">Isolate 1-1 / race 1 (BBBD)</strain>
    </source>
</reference>
<feature type="compositionally biased region" description="Basic and acidic residues" evidence="1">
    <location>
        <begin position="204"/>
        <end position="220"/>
    </location>
</feature>
<keyword evidence="4" id="KW-1185">Reference proteome</keyword>